<dbReference type="EMBL" id="JBGOGF010000011">
    <property type="protein sequence ID" value="MFA1773267.1"/>
    <property type="molecule type" value="Genomic_DNA"/>
</dbReference>
<dbReference type="AlphaFoldDB" id="A0A5M8Q867"/>
<reference evidence="2 4" key="2">
    <citation type="submission" date="2019-09" db="EMBL/GenBank/DDBJ databases">
        <title>A bacterium isolated from glacier soil.</title>
        <authorList>
            <person name="Liu Q."/>
        </authorList>
    </citation>
    <scope>NUCLEOTIDE SEQUENCE [LARGE SCALE GENOMIC DNA]</scope>
    <source>
        <strain evidence="2 4">MDT1-10-3</strain>
    </source>
</reference>
<reference evidence="2 4" key="1">
    <citation type="submission" date="2019-07" db="EMBL/GenBank/DDBJ databases">
        <authorList>
            <person name="Qu J.-H."/>
        </authorList>
    </citation>
    <scope>NUCLEOTIDE SEQUENCE [LARGE SCALE GENOMIC DNA]</scope>
    <source>
        <strain evidence="2 4">MDT1-10-3</strain>
    </source>
</reference>
<sequence length="141" mass="15771">MKNPLLPLLSLVLLGAACAPSPEKKVELLQQEVMALHDSAMANMGTLYSNRKQLTYLRDSVQVQDTLARQSLTTGITHLVKADEEMMQWMRAYRAPEGKPAPEALQYLQQEKEKIAQVQESITQSLRAADSLNTLYSNTPK</sequence>
<feature type="chain" id="PRO_5024324284" description="Viral A-type inclusion protein" evidence="1">
    <location>
        <begin position="20"/>
        <end position="141"/>
    </location>
</feature>
<gene>
    <name evidence="3" type="ORF">ACD591_18340</name>
    <name evidence="2" type="ORF">FOE74_20260</name>
</gene>
<organism evidence="2 4">
    <name type="scientific">Rufibacter glacialis</name>
    <dbReference type="NCBI Taxonomy" id="1259555"/>
    <lineage>
        <taxon>Bacteria</taxon>
        <taxon>Pseudomonadati</taxon>
        <taxon>Bacteroidota</taxon>
        <taxon>Cytophagia</taxon>
        <taxon>Cytophagales</taxon>
        <taxon>Hymenobacteraceae</taxon>
        <taxon>Rufibacter</taxon>
    </lineage>
</organism>
<reference evidence="3 5" key="3">
    <citation type="submission" date="2024-08" db="EMBL/GenBank/DDBJ databases">
        <authorList>
            <person name="Wei W."/>
        </authorList>
    </citation>
    <scope>NUCLEOTIDE SEQUENCE [LARGE SCALE GENOMIC DNA]</scope>
    <source>
        <strain evidence="3 5">XU2</strain>
    </source>
</reference>
<evidence type="ECO:0000313" key="2">
    <source>
        <dbReference type="EMBL" id="KAA6430802.1"/>
    </source>
</evidence>
<evidence type="ECO:0000313" key="5">
    <source>
        <dbReference type="Proteomes" id="UP001570846"/>
    </source>
</evidence>
<name>A0A5M8Q867_9BACT</name>
<evidence type="ECO:0000256" key="1">
    <source>
        <dbReference type="SAM" id="SignalP"/>
    </source>
</evidence>
<dbReference type="RefSeq" id="WP_149100459.1">
    <property type="nucleotide sequence ID" value="NZ_BMMG01000008.1"/>
</dbReference>
<protein>
    <recommendedName>
        <fullName evidence="6">Viral A-type inclusion protein</fullName>
    </recommendedName>
</protein>
<evidence type="ECO:0000313" key="3">
    <source>
        <dbReference type="EMBL" id="MFA1773267.1"/>
    </source>
</evidence>
<evidence type="ECO:0000313" key="4">
    <source>
        <dbReference type="Proteomes" id="UP000323866"/>
    </source>
</evidence>
<keyword evidence="1" id="KW-0732">Signal</keyword>
<comment type="caution">
    <text evidence="2">The sequence shown here is derived from an EMBL/GenBank/DDBJ whole genome shotgun (WGS) entry which is preliminary data.</text>
</comment>
<dbReference type="OrthoDB" id="1436925at2"/>
<dbReference type="EMBL" id="VKKZ01000025">
    <property type="protein sequence ID" value="KAA6430802.1"/>
    <property type="molecule type" value="Genomic_DNA"/>
</dbReference>
<dbReference type="Proteomes" id="UP000323866">
    <property type="component" value="Unassembled WGS sequence"/>
</dbReference>
<dbReference type="Proteomes" id="UP001570846">
    <property type="component" value="Unassembled WGS sequence"/>
</dbReference>
<keyword evidence="5" id="KW-1185">Reference proteome</keyword>
<evidence type="ECO:0008006" key="6">
    <source>
        <dbReference type="Google" id="ProtNLM"/>
    </source>
</evidence>
<dbReference type="PROSITE" id="PS51257">
    <property type="entry name" value="PROKAR_LIPOPROTEIN"/>
    <property type="match status" value="1"/>
</dbReference>
<feature type="signal peptide" evidence="1">
    <location>
        <begin position="1"/>
        <end position="19"/>
    </location>
</feature>
<accession>A0A5M8Q867</accession>
<proteinExistence type="predicted"/>